<dbReference type="Gene3D" id="3.30.1040.20">
    <property type="match status" value="1"/>
</dbReference>
<dbReference type="PRINTS" id="PR01400">
    <property type="entry name" value="TACYTOLYSIN"/>
</dbReference>
<dbReference type="GO" id="GO:0015485">
    <property type="term" value="F:cholesterol binding"/>
    <property type="evidence" value="ECO:0007669"/>
    <property type="project" value="InterPro"/>
</dbReference>
<sequence length="496" mass="53695">MTDLTDLEKIRQLVLSIPIPPPETFESTSPDNLPVGVKATSYQNGPDGLDEVVNIGSKIASQLATITYLGANPDVIWPGALVQCQYLSKSTPDLLNIERAPGRIALSMYQLDGSKSPNYEAPVVDMTPGAVRTALSTILAQKAAPEQPARLDKQYTTFYSLEQSTLSMGLSAHWLSDSMKASLDLSTSTKKTRILVHFRQSYYEVSFEKDPGITSVFANTAKFEIAKLEMGIDNPPGYVSYVLYGRELVLAITSDAEENDVRAALDVSYSGIVAGGDAHISATQQSILNSLSITVGVIGGSGQAAADLVAIQNPTMADVATFIRAGATVGPNSPAEPLTYKVNWLLNDQTAAFNFVDNYNITTRSSAPLIKDISITFVTSADKDKDDDSYLRISITRSDGAEVASWRQTEKDGFEKGSTRTITFSPFRIFYVHDLTIGVCNAMYHLSTNGGDEWQFTTEIAATTSSGLTFIMLPEVADWMGDKKTDSGPHPLIYQG</sequence>
<dbReference type="RefSeq" id="WP_119319672.1">
    <property type="nucleotide sequence ID" value="NZ_AP025739.1"/>
</dbReference>
<proteinExistence type="predicted"/>
<dbReference type="Pfam" id="PF01289">
    <property type="entry name" value="Thiol_cytolysin"/>
    <property type="match status" value="1"/>
</dbReference>
<evidence type="ECO:0000313" key="1">
    <source>
        <dbReference type="EMBL" id="BDI32619.1"/>
    </source>
</evidence>
<dbReference type="EMBL" id="AP025739">
    <property type="protein sequence ID" value="BDI32619.1"/>
    <property type="molecule type" value="Genomic_DNA"/>
</dbReference>
<dbReference type="InterPro" id="IPR036363">
    <property type="entry name" value="Thiol_cytolysin_ab_sf"/>
</dbReference>
<dbReference type="Gene3D" id="3.90.840.10">
    <property type="entry name" value="Thiol-activated cytolysin superfamily/Thiol-activated cytolysin, alpha-beta domain"/>
    <property type="match status" value="1"/>
</dbReference>
<gene>
    <name evidence="1" type="ORF">CCAX7_46700</name>
</gene>
<dbReference type="Proteomes" id="UP000287394">
    <property type="component" value="Chromosome"/>
</dbReference>
<dbReference type="InterPro" id="IPR001869">
    <property type="entry name" value="Thiol_cytolysin"/>
</dbReference>
<dbReference type="AlphaFoldDB" id="A0A402CQL1"/>
<reference evidence="1 2" key="1">
    <citation type="journal article" date="2019" name="Int. J. Syst. Evol. Microbiol.">
        <title>Capsulimonas corticalis gen. nov., sp. nov., an aerobic capsulated bacterium, of a novel bacterial order, Capsulimonadales ord. nov., of the class Armatimonadia of the phylum Armatimonadetes.</title>
        <authorList>
            <person name="Li J."/>
            <person name="Kudo C."/>
            <person name="Tonouchi A."/>
        </authorList>
    </citation>
    <scope>NUCLEOTIDE SEQUENCE [LARGE SCALE GENOMIC DNA]</scope>
    <source>
        <strain evidence="1 2">AX-7</strain>
    </source>
</reference>
<dbReference type="SUPFAM" id="SSF56978">
    <property type="entry name" value="Perfringolysin"/>
    <property type="match status" value="1"/>
</dbReference>
<keyword evidence="2" id="KW-1185">Reference proteome</keyword>
<dbReference type="Gene3D" id="3.40.30.40">
    <property type="entry name" value="Perfringolysin"/>
    <property type="match status" value="1"/>
</dbReference>
<organism evidence="1 2">
    <name type="scientific">Capsulimonas corticalis</name>
    <dbReference type="NCBI Taxonomy" id="2219043"/>
    <lineage>
        <taxon>Bacteria</taxon>
        <taxon>Bacillati</taxon>
        <taxon>Armatimonadota</taxon>
        <taxon>Armatimonadia</taxon>
        <taxon>Capsulimonadales</taxon>
        <taxon>Capsulimonadaceae</taxon>
        <taxon>Capsulimonas</taxon>
    </lineage>
</organism>
<dbReference type="KEGG" id="ccot:CCAX7_46700"/>
<accession>A0A402CQL1</accession>
<dbReference type="InterPro" id="IPR036359">
    <property type="entry name" value="Thiol_cytolysin_sf"/>
</dbReference>
<protein>
    <submittedName>
        <fullName evidence="1">Uncharacterized protein</fullName>
    </submittedName>
</protein>
<dbReference type="OrthoDB" id="662759at2"/>
<name>A0A402CQL1_9BACT</name>
<evidence type="ECO:0000313" key="2">
    <source>
        <dbReference type="Proteomes" id="UP000287394"/>
    </source>
</evidence>